<evidence type="ECO:0000313" key="2">
    <source>
        <dbReference type="EMBL" id="SEQ50336.1"/>
    </source>
</evidence>
<dbReference type="AlphaFoldDB" id="A0A1H9GJQ7"/>
<gene>
    <name evidence="2" type="ORF">SAMN04488038_10799</name>
</gene>
<dbReference type="RefSeq" id="WP_143068915.1">
    <property type="nucleotide sequence ID" value="NZ_FOFS01000007.1"/>
</dbReference>
<dbReference type="STRING" id="489703.SAMN04488038_10799"/>
<evidence type="ECO:0000313" key="3">
    <source>
        <dbReference type="Proteomes" id="UP000199233"/>
    </source>
</evidence>
<organism evidence="2 3">
    <name type="scientific">Solimonas aquatica</name>
    <dbReference type="NCBI Taxonomy" id="489703"/>
    <lineage>
        <taxon>Bacteria</taxon>
        <taxon>Pseudomonadati</taxon>
        <taxon>Pseudomonadota</taxon>
        <taxon>Gammaproteobacteria</taxon>
        <taxon>Nevskiales</taxon>
        <taxon>Nevskiaceae</taxon>
        <taxon>Solimonas</taxon>
    </lineage>
</organism>
<accession>A0A1H9GJQ7</accession>
<dbReference type="EMBL" id="FOFS01000007">
    <property type="protein sequence ID" value="SEQ50336.1"/>
    <property type="molecule type" value="Genomic_DNA"/>
</dbReference>
<feature type="region of interest" description="Disordered" evidence="1">
    <location>
        <begin position="1"/>
        <end position="50"/>
    </location>
</feature>
<protein>
    <submittedName>
        <fullName evidence="2">Uncharacterized protein</fullName>
    </submittedName>
</protein>
<name>A0A1H9GJQ7_9GAMM</name>
<feature type="compositionally biased region" description="Basic and acidic residues" evidence="1">
    <location>
        <begin position="9"/>
        <end position="34"/>
    </location>
</feature>
<evidence type="ECO:0000256" key="1">
    <source>
        <dbReference type="SAM" id="MobiDB-lite"/>
    </source>
</evidence>
<sequence length="358" mass="40877">MRKITPTEGKGEGSDRSTAEKLTEGAQHATEKRTPNARTSPSRQVESDPNLVKDFDKYREIISSITRERLKHPGVAYPPNIVTSLQPYFETPAPPSIRHRYLSKALARGGKTGIESVIDHLERKLADNEAGDEAAQYRRVERRIRFFRGLLSIHIHAKTASLNSTVLENSFRLVEETLRKFTTFLTHSRDLFNIEFHLNDQEIIGIEQTADASEALAEGVALRMQSSGDPLLKVVTHGDRKSKWEVEHAQYFKIAELCLRIFGHCDRKTILYLTAPLFPPNSHVLSPSRFRDLTWNRPLAALMARDRANGVVDLRLPLMPTRSERLNDSLSSWAWLPEARKHYLRSKFKPPKKDHTKD</sequence>
<keyword evidence="3" id="KW-1185">Reference proteome</keyword>
<dbReference type="Proteomes" id="UP000199233">
    <property type="component" value="Unassembled WGS sequence"/>
</dbReference>
<proteinExistence type="predicted"/>
<reference evidence="2 3" key="1">
    <citation type="submission" date="2016-10" db="EMBL/GenBank/DDBJ databases">
        <authorList>
            <person name="de Groot N.N."/>
        </authorList>
    </citation>
    <scope>NUCLEOTIDE SEQUENCE [LARGE SCALE GENOMIC DNA]</scope>
    <source>
        <strain evidence="2 3">DSM 25927</strain>
    </source>
</reference>